<dbReference type="Proteomes" id="UP001066276">
    <property type="component" value="Chromosome 4_2"/>
</dbReference>
<evidence type="ECO:0000256" key="1">
    <source>
        <dbReference type="ARBA" id="ARBA00004251"/>
    </source>
</evidence>
<keyword evidence="10 17" id="KW-1133">Transmembrane helix</keyword>
<dbReference type="FunFam" id="1.20.5.100:FF:000009">
    <property type="entry name" value="Integrin beta"/>
    <property type="match status" value="1"/>
</dbReference>
<gene>
    <name evidence="21" type="ORF">NDU88_000478</name>
</gene>
<evidence type="ECO:0000256" key="6">
    <source>
        <dbReference type="ARBA" id="ARBA00022729"/>
    </source>
</evidence>
<keyword evidence="4" id="KW-0245">EGF-like domain</keyword>
<dbReference type="GO" id="GO:0007229">
    <property type="term" value="P:integrin-mediated signaling pathway"/>
    <property type="evidence" value="ECO:0007669"/>
    <property type="project" value="UniProtKB-KW"/>
</dbReference>
<evidence type="ECO:0000256" key="14">
    <source>
        <dbReference type="ARBA" id="ARBA00023180"/>
    </source>
</evidence>
<feature type="domain" description="Integrin beta subunit tail" evidence="20">
    <location>
        <begin position="556"/>
        <end position="631"/>
    </location>
</feature>
<dbReference type="InterPro" id="IPR002369">
    <property type="entry name" value="Integrin_bsu_VWA"/>
</dbReference>
<comment type="caution">
    <text evidence="21">The sequence shown here is derived from an EMBL/GenBank/DDBJ whole genome shotgun (WGS) entry which is preliminary data.</text>
</comment>
<keyword evidence="8" id="KW-0460">Magnesium</keyword>
<dbReference type="GO" id="GO:0098609">
    <property type="term" value="P:cell-cell adhesion"/>
    <property type="evidence" value="ECO:0007669"/>
    <property type="project" value="TreeGrafter"/>
</dbReference>
<keyword evidence="11 15" id="KW-0401">Integrin</keyword>
<dbReference type="Gene3D" id="2.60.40.1510">
    <property type="entry name" value="ntegrin, alpha v. Chain A, domain 3"/>
    <property type="match status" value="1"/>
</dbReference>
<evidence type="ECO:0000256" key="9">
    <source>
        <dbReference type="ARBA" id="ARBA00022889"/>
    </source>
</evidence>
<dbReference type="InterPro" id="IPR014836">
    <property type="entry name" value="Integrin_bsu_cyt_dom"/>
</dbReference>
<dbReference type="InterPro" id="IPR012896">
    <property type="entry name" value="Integrin_bsu_tail"/>
</dbReference>
<dbReference type="GO" id="GO:0033627">
    <property type="term" value="P:cell adhesion mediated by integrin"/>
    <property type="evidence" value="ECO:0007669"/>
    <property type="project" value="TreeGrafter"/>
</dbReference>
<dbReference type="InterPro" id="IPR015812">
    <property type="entry name" value="Integrin_bsu"/>
</dbReference>
<feature type="region of interest" description="Disordered" evidence="16">
    <location>
        <begin position="1"/>
        <end position="34"/>
    </location>
</feature>
<keyword evidence="9 15" id="KW-0130">Cell adhesion</keyword>
<dbReference type="GO" id="GO:0008305">
    <property type="term" value="C:integrin complex"/>
    <property type="evidence" value="ECO:0007669"/>
    <property type="project" value="TreeGrafter"/>
</dbReference>
<evidence type="ECO:0000256" key="15">
    <source>
        <dbReference type="RuleBase" id="RU000633"/>
    </source>
</evidence>
<evidence type="ECO:0000259" key="19">
    <source>
        <dbReference type="SMART" id="SM01241"/>
    </source>
</evidence>
<dbReference type="SMART" id="SM01242">
    <property type="entry name" value="Integrin_B_tail"/>
    <property type="match status" value="1"/>
</dbReference>
<dbReference type="Pfam" id="PF08725">
    <property type="entry name" value="Integrin_b_cyt"/>
    <property type="match status" value="1"/>
</dbReference>
<feature type="domain" description="Integrin beta subunit cytoplasmic" evidence="19">
    <location>
        <begin position="656"/>
        <end position="702"/>
    </location>
</feature>
<feature type="transmembrane region" description="Helical" evidence="17">
    <location>
        <begin position="636"/>
        <end position="655"/>
    </location>
</feature>
<dbReference type="SMART" id="SM01241">
    <property type="entry name" value="Integrin_b_cyt"/>
    <property type="match status" value="1"/>
</dbReference>
<dbReference type="Gene3D" id="2.10.25.10">
    <property type="entry name" value="Laminin"/>
    <property type="match status" value="4"/>
</dbReference>
<evidence type="ECO:0000256" key="2">
    <source>
        <dbReference type="ARBA" id="ARBA00007449"/>
    </source>
</evidence>
<evidence type="ECO:0000256" key="3">
    <source>
        <dbReference type="ARBA" id="ARBA00022475"/>
    </source>
</evidence>
<evidence type="ECO:0000256" key="12">
    <source>
        <dbReference type="ARBA" id="ARBA00023136"/>
    </source>
</evidence>
<evidence type="ECO:0000256" key="5">
    <source>
        <dbReference type="ARBA" id="ARBA00022692"/>
    </source>
</evidence>
<dbReference type="SUPFAM" id="SSF53300">
    <property type="entry name" value="vWA-like"/>
    <property type="match status" value="1"/>
</dbReference>
<evidence type="ECO:0000256" key="8">
    <source>
        <dbReference type="ARBA" id="ARBA00022842"/>
    </source>
</evidence>
<sequence length="702" mass="77348">MKRGCNEDQIMDPHSSHEILEDTPLSDNSERKTVTQLAPQKIQLTLRPGERKSFTVRFKRAEGYPIDLYYLMDLSYSMKDDLEKVKKLGNDLLAALKNVTDSVKIGFGSFVDKTVLPFVSTKKSKLLNPCPDRMEQCQPPFSFKHVLTLTDNATEFEIKVSEQNISGNLDSPEGGFDAIMQAAVCTDQIGWRNVTRLLVFTSDDTFHMAGDGRLGGIYLPSDGRCHLDKNGVYEKSNFFDYPSVGHVANILSTSNIQPIFAVTGSILSTYQELSQMIPKSVVGELKEDSSNVIQLISEAYNDLSSTITLVHLQAPPEIQILYNSHCNNGSVIGHTQGECSNVKINELVKFDVSVQAPASLCQQDVQSFRIKVLGFNEELSVEVKMVCDCDCEDEEPFSRKCSGGHGNFSCGVCSCGKTRLGKLCECEQAGYQNDLDAACRANGSQLCSGKGRCECGKCVCNTNVHGEHCECDDTSCERHDGLLCGGKSQGTCSCGNCICTANYTGSACGCSTDMSECNKDGVECSGHGYCECNRCICDPGYFEKLCTKCPGCESGCQRYRSCVECLVFGTGLLRENCTLVCSKVNVTMVQLQDEAFTWCTEKAGDSLITFSIEEEGENVFINVLAKQDVADQTQNIVLGLVLGIVLIGLLLIIAYRITVEIYDRKEYAHFEKERTNVQWKELNNPLYKSATTTVVNPKFNMD</sequence>
<keyword evidence="22" id="KW-1185">Reference proteome</keyword>
<dbReference type="InterPro" id="IPR036349">
    <property type="entry name" value="Integrin_bsu_tail_dom_sf"/>
</dbReference>
<dbReference type="PRINTS" id="PR01186">
    <property type="entry name" value="INTEGRINB"/>
</dbReference>
<evidence type="ECO:0000259" key="18">
    <source>
        <dbReference type="SMART" id="SM00187"/>
    </source>
</evidence>
<organism evidence="21 22">
    <name type="scientific">Pleurodeles waltl</name>
    <name type="common">Iberian ribbed newt</name>
    <dbReference type="NCBI Taxonomy" id="8319"/>
    <lineage>
        <taxon>Eukaryota</taxon>
        <taxon>Metazoa</taxon>
        <taxon>Chordata</taxon>
        <taxon>Craniata</taxon>
        <taxon>Vertebrata</taxon>
        <taxon>Euteleostomi</taxon>
        <taxon>Amphibia</taxon>
        <taxon>Batrachia</taxon>
        <taxon>Caudata</taxon>
        <taxon>Salamandroidea</taxon>
        <taxon>Salamandridae</taxon>
        <taxon>Pleurodelinae</taxon>
        <taxon>Pleurodeles</taxon>
    </lineage>
</organism>
<evidence type="ECO:0000313" key="22">
    <source>
        <dbReference type="Proteomes" id="UP001066276"/>
    </source>
</evidence>
<dbReference type="Pfam" id="PF00362">
    <property type="entry name" value="Integrin_beta"/>
    <property type="match status" value="1"/>
</dbReference>
<evidence type="ECO:0000256" key="7">
    <source>
        <dbReference type="ARBA" id="ARBA00022737"/>
    </source>
</evidence>
<evidence type="ECO:0000313" key="21">
    <source>
        <dbReference type="EMBL" id="KAJ1159975.1"/>
    </source>
</evidence>
<keyword evidence="3" id="KW-1003">Cell membrane</keyword>
<dbReference type="FunFam" id="2.10.25.10:FF:000036">
    <property type="entry name" value="Integrin beta"/>
    <property type="match status" value="1"/>
</dbReference>
<accession>A0AAV7S741</accession>
<dbReference type="SUPFAM" id="SSF69687">
    <property type="entry name" value="Integrin beta tail domain"/>
    <property type="match status" value="1"/>
</dbReference>
<dbReference type="GO" id="GO:0009986">
    <property type="term" value="C:cell surface"/>
    <property type="evidence" value="ECO:0007669"/>
    <property type="project" value="TreeGrafter"/>
</dbReference>
<keyword evidence="12 17" id="KW-0472">Membrane</keyword>
<dbReference type="GO" id="GO:0005925">
    <property type="term" value="C:focal adhesion"/>
    <property type="evidence" value="ECO:0007669"/>
    <property type="project" value="TreeGrafter"/>
</dbReference>
<dbReference type="InterPro" id="IPR032695">
    <property type="entry name" value="Integrin_dom_sf"/>
</dbReference>
<feature type="domain" description="Integrin beta subunit VWA" evidence="18">
    <location>
        <begin position="1"/>
        <end position="389"/>
    </location>
</feature>
<evidence type="ECO:0000259" key="20">
    <source>
        <dbReference type="SMART" id="SM01242"/>
    </source>
</evidence>
<dbReference type="EMBL" id="JANPWB010000008">
    <property type="protein sequence ID" value="KAJ1159975.1"/>
    <property type="molecule type" value="Genomic_DNA"/>
</dbReference>
<dbReference type="PROSITE" id="PS52047">
    <property type="entry name" value="I_EGF_2"/>
    <property type="match status" value="2"/>
</dbReference>
<evidence type="ECO:0000256" key="4">
    <source>
        <dbReference type="ARBA" id="ARBA00022536"/>
    </source>
</evidence>
<dbReference type="GO" id="GO:0005178">
    <property type="term" value="F:integrin binding"/>
    <property type="evidence" value="ECO:0007669"/>
    <property type="project" value="TreeGrafter"/>
</dbReference>
<proteinExistence type="inferred from homology"/>
<dbReference type="PANTHER" id="PTHR10082">
    <property type="entry name" value="INTEGRIN BETA SUBUNIT"/>
    <property type="match status" value="1"/>
</dbReference>
<dbReference type="AlphaFoldDB" id="A0AAV7S741"/>
<comment type="similarity">
    <text evidence="2 15">Belongs to the integrin beta chain family.</text>
</comment>
<reference evidence="21" key="1">
    <citation type="journal article" date="2022" name="bioRxiv">
        <title>Sequencing and chromosome-scale assembly of the giantPleurodeles waltlgenome.</title>
        <authorList>
            <person name="Brown T."/>
            <person name="Elewa A."/>
            <person name="Iarovenko S."/>
            <person name="Subramanian E."/>
            <person name="Araus A.J."/>
            <person name="Petzold A."/>
            <person name="Susuki M."/>
            <person name="Suzuki K.-i.T."/>
            <person name="Hayashi T."/>
            <person name="Toyoda A."/>
            <person name="Oliveira C."/>
            <person name="Osipova E."/>
            <person name="Leigh N.D."/>
            <person name="Simon A."/>
            <person name="Yun M.H."/>
        </authorList>
    </citation>
    <scope>NUCLEOTIDE SEQUENCE</scope>
    <source>
        <strain evidence="21">20211129_DDA</strain>
        <tissue evidence="21">Liver</tissue>
    </source>
</reference>
<dbReference type="SMART" id="SM00187">
    <property type="entry name" value="INB"/>
    <property type="match status" value="1"/>
</dbReference>
<dbReference type="GO" id="GO:0007160">
    <property type="term" value="P:cell-matrix adhesion"/>
    <property type="evidence" value="ECO:0007669"/>
    <property type="project" value="TreeGrafter"/>
</dbReference>
<dbReference type="InterPro" id="IPR036465">
    <property type="entry name" value="vWFA_dom_sf"/>
</dbReference>
<protein>
    <recommendedName>
        <fullName evidence="15">Integrin beta</fullName>
    </recommendedName>
</protein>
<evidence type="ECO:0000256" key="17">
    <source>
        <dbReference type="SAM" id="Phobius"/>
    </source>
</evidence>
<keyword evidence="14" id="KW-0325">Glycoprotein</keyword>
<evidence type="ECO:0000256" key="13">
    <source>
        <dbReference type="ARBA" id="ARBA00023157"/>
    </source>
</evidence>
<dbReference type="SUPFAM" id="SSF57196">
    <property type="entry name" value="EGF/Laminin"/>
    <property type="match status" value="1"/>
</dbReference>
<evidence type="ECO:0000256" key="11">
    <source>
        <dbReference type="ARBA" id="ARBA00023037"/>
    </source>
</evidence>
<evidence type="ECO:0000256" key="16">
    <source>
        <dbReference type="SAM" id="MobiDB-lite"/>
    </source>
</evidence>
<comment type="subcellular location">
    <subcellularLocation>
        <location evidence="1 15">Cell membrane</location>
        <topology evidence="1 15">Single-pass type I membrane protein</topology>
    </subcellularLocation>
</comment>
<dbReference type="SUPFAM" id="SSF69179">
    <property type="entry name" value="Integrin domains"/>
    <property type="match status" value="1"/>
</dbReference>
<dbReference type="FunFam" id="3.40.50.410:FF:000002">
    <property type="entry name" value="Integrin beta"/>
    <property type="match status" value="1"/>
</dbReference>
<keyword evidence="5 15" id="KW-0812">Transmembrane</keyword>
<keyword evidence="6" id="KW-0732">Signal</keyword>
<dbReference type="PROSITE" id="PS00243">
    <property type="entry name" value="I_EGF_1"/>
    <property type="match status" value="2"/>
</dbReference>
<dbReference type="GO" id="GO:0050900">
    <property type="term" value="P:leukocyte migration"/>
    <property type="evidence" value="ECO:0007669"/>
    <property type="project" value="TreeGrafter"/>
</dbReference>
<evidence type="ECO:0000256" key="10">
    <source>
        <dbReference type="ARBA" id="ARBA00022989"/>
    </source>
</evidence>
<name>A0AAV7S741_PLEWA</name>
<dbReference type="InterPro" id="IPR057243">
    <property type="entry name" value="Integrin_I-EGF_CS"/>
</dbReference>
<dbReference type="PANTHER" id="PTHR10082:SF36">
    <property type="entry name" value="INTEGRIN BETA-7"/>
    <property type="match status" value="1"/>
</dbReference>
<keyword evidence="13" id="KW-1015">Disulfide bond</keyword>
<dbReference type="Gene3D" id="1.20.5.100">
    <property type="entry name" value="Cytochrome c1, transmembrane anchor, C-terminal"/>
    <property type="match status" value="1"/>
</dbReference>
<dbReference type="Gene3D" id="3.40.50.410">
    <property type="entry name" value="von Willebrand factor, type A domain"/>
    <property type="match status" value="1"/>
</dbReference>
<keyword evidence="7" id="KW-0677">Repeat</keyword>